<keyword evidence="1" id="KW-0812">Transmembrane</keyword>
<dbReference type="EMBL" id="JAGEOK010000037">
    <property type="protein sequence ID" value="MBO2443858.1"/>
    <property type="molecule type" value="Genomic_DNA"/>
</dbReference>
<keyword evidence="1" id="KW-0472">Membrane</keyword>
<accession>A0ABS3RE02</accession>
<keyword evidence="1" id="KW-1133">Transmembrane helix</keyword>
<dbReference type="Proteomes" id="UP000666915">
    <property type="component" value="Unassembled WGS sequence"/>
</dbReference>
<feature type="transmembrane region" description="Helical" evidence="1">
    <location>
        <begin position="41"/>
        <end position="60"/>
    </location>
</feature>
<evidence type="ECO:0000313" key="3">
    <source>
        <dbReference type="Proteomes" id="UP000666915"/>
    </source>
</evidence>
<evidence type="ECO:0000313" key="2">
    <source>
        <dbReference type="EMBL" id="MBO2443858.1"/>
    </source>
</evidence>
<evidence type="ECO:0008006" key="4">
    <source>
        <dbReference type="Google" id="ProtNLM"/>
    </source>
</evidence>
<evidence type="ECO:0000256" key="1">
    <source>
        <dbReference type="SAM" id="Phobius"/>
    </source>
</evidence>
<sequence length="91" mass="9876">MLIGVLCPYAAVFVLTIMLVPVVLTGDALRSSLDHGTGWGFYLSMAWLTMSMGMAGGALGSGLEDESAVRDTAYGVRQRSRLEQQRKRHNS</sequence>
<keyword evidence="3" id="KW-1185">Reference proteome</keyword>
<proteinExistence type="predicted"/>
<gene>
    <name evidence="2" type="ORF">J4557_40685</name>
</gene>
<dbReference type="RefSeq" id="WP_208272166.1">
    <property type="nucleotide sequence ID" value="NZ_BAAAGM010000086.1"/>
</dbReference>
<comment type="caution">
    <text evidence="2">The sequence shown here is derived from an EMBL/GenBank/DDBJ whole genome shotgun (WGS) entry which is preliminary data.</text>
</comment>
<name>A0ABS3RE02_9ACTN</name>
<protein>
    <recommendedName>
        <fullName evidence="4">Integral membrane protein</fullName>
    </recommendedName>
</protein>
<organism evidence="2 3">
    <name type="scientific">Actinomadura nitritigenes</name>
    <dbReference type="NCBI Taxonomy" id="134602"/>
    <lineage>
        <taxon>Bacteria</taxon>
        <taxon>Bacillati</taxon>
        <taxon>Actinomycetota</taxon>
        <taxon>Actinomycetes</taxon>
        <taxon>Streptosporangiales</taxon>
        <taxon>Thermomonosporaceae</taxon>
        <taxon>Actinomadura</taxon>
    </lineage>
</organism>
<reference evidence="2 3" key="1">
    <citation type="submission" date="2021-03" db="EMBL/GenBank/DDBJ databases">
        <authorList>
            <person name="Kanchanasin P."/>
            <person name="Saeng-In P."/>
            <person name="Phongsopitanun W."/>
            <person name="Yuki M."/>
            <person name="Kudo T."/>
            <person name="Ohkuma M."/>
            <person name="Tanasupawat S."/>
        </authorList>
    </citation>
    <scope>NUCLEOTIDE SEQUENCE [LARGE SCALE GENOMIC DNA]</scope>
    <source>
        <strain evidence="2 3">L46</strain>
    </source>
</reference>